<feature type="binding site" evidence="4">
    <location>
        <position position="14"/>
    </location>
    <ligand>
        <name>Mg(2+)</name>
        <dbReference type="ChEBI" id="CHEBI:18420"/>
    </ligand>
</feature>
<accession>A0A7G9B5I3</accession>
<dbReference type="EMBL" id="CP060490">
    <property type="protein sequence ID" value="QNL44814.1"/>
    <property type="molecule type" value="Genomic_DNA"/>
</dbReference>
<feature type="binding site" evidence="4">
    <location>
        <position position="212"/>
    </location>
    <ligand>
        <name>Mg(2+)</name>
        <dbReference type="ChEBI" id="CHEBI:18420"/>
    </ligand>
</feature>
<sequence length="266" mass="29604">MDLSQKKLFLLDMDGTLYLDEHLFDGAREFLDCVRSLGGKYLFLTNNSSRGVEAYVEKMARLGVDASPSDFLTSVDASIAYLHRQGKEQSLLYVFGTESLRSQLRQAGFQVSGVRSDEVDTLLCGFDTELTFQKLEDACILLNRGVDYIATNPDWVCPTWYGSVPDCGSVCEMLRRATGRSPKVIGKPQPEMALLAMERTGYAPEETLLIGDRIYTDIACALNAGVDAALVLSGESTLETVARSELRPTAVYRDIREIWERLRDIS</sequence>
<feature type="binding site" evidence="3">
    <location>
        <position position="187"/>
    </location>
    <ligand>
        <name>substrate</name>
    </ligand>
</feature>
<keyword evidence="5" id="KW-0378">Hydrolase</keyword>
<dbReference type="Pfam" id="PF13344">
    <property type="entry name" value="Hydrolase_6"/>
    <property type="match status" value="1"/>
</dbReference>
<dbReference type="SFLD" id="SFLDS00003">
    <property type="entry name" value="Haloacid_Dehalogenase"/>
    <property type="match status" value="1"/>
</dbReference>
<dbReference type="EC" id="3.1.3.-" evidence="1"/>
<dbReference type="PANTHER" id="PTHR19288:SF46">
    <property type="entry name" value="HALOACID DEHALOGENASE-LIKE HYDROLASE DOMAIN-CONTAINING PROTEIN 2"/>
    <property type="match status" value="1"/>
</dbReference>
<dbReference type="Proteomes" id="UP000515960">
    <property type="component" value="Chromosome"/>
</dbReference>
<feature type="binding site" evidence="4">
    <location>
        <position position="12"/>
    </location>
    <ligand>
        <name>Mg(2+)</name>
        <dbReference type="ChEBI" id="CHEBI:18420"/>
    </ligand>
</feature>
<dbReference type="AlphaFoldDB" id="A0A7G9B5I3"/>
<evidence type="ECO:0000256" key="3">
    <source>
        <dbReference type="PIRSR" id="PIRSR000915-2"/>
    </source>
</evidence>
<dbReference type="PIRSF" id="PIRSF000915">
    <property type="entry name" value="PGP-type_phosphatase"/>
    <property type="match status" value="1"/>
</dbReference>
<dbReference type="GO" id="GO:0016791">
    <property type="term" value="F:phosphatase activity"/>
    <property type="evidence" value="ECO:0007669"/>
    <property type="project" value="TreeGrafter"/>
</dbReference>
<dbReference type="InterPro" id="IPR006357">
    <property type="entry name" value="HAD-SF_hydro_IIA"/>
</dbReference>
<dbReference type="PROSITE" id="PS01228">
    <property type="entry name" value="COF_1"/>
    <property type="match status" value="1"/>
</dbReference>
<evidence type="ECO:0000313" key="6">
    <source>
        <dbReference type="Proteomes" id="UP000515960"/>
    </source>
</evidence>
<dbReference type="KEGG" id="ohi:H8790_01805"/>
<dbReference type="RefSeq" id="WP_187333398.1">
    <property type="nucleotide sequence ID" value="NZ_CP060490.1"/>
</dbReference>
<evidence type="ECO:0000256" key="2">
    <source>
        <dbReference type="PIRSR" id="PIRSR000915-1"/>
    </source>
</evidence>
<dbReference type="InterPro" id="IPR023214">
    <property type="entry name" value="HAD_sf"/>
</dbReference>
<evidence type="ECO:0000313" key="5">
    <source>
        <dbReference type="EMBL" id="QNL44814.1"/>
    </source>
</evidence>
<name>A0A7G9B5I3_9FIRM</name>
<feature type="active site" description="Proton donor" evidence="2">
    <location>
        <position position="14"/>
    </location>
</feature>
<dbReference type="Gene3D" id="3.40.50.1000">
    <property type="entry name" value="HAD superfamily/HAD-like"/>
    <property type="match status" value="2"/>
</dbReference>
<protein>
    <recommendedName>
        <fullName evidence="1">Acid sugar phosphatase</fullName>
        <ecNumber evidence="1">3.1.3.-</ecNumber>
    </recommendedName>
</protein>
<dbReference type="GO" id="GO:0005737">
    <property type="term" value="C:cytoplasm"/>
    <property type="evidence" value="ECO:0007669"/>
    <property type="project" value="TreeGrafter"/>
</dbReference>
<keyword evidence="6" id="KW-1185">Reference proteome</keyword>
<evidence type="ECO:0000256" key="4">
    <source>
        <dbReference type="PIRSR" id="PIRSR000915-3"/>
    </source>
</evidence>
<comment type="cofactor">
    <cofactor evidence="4">
        <name>Mg(2+)</name>
        <dbReference type="ChEBI" id="CHEBI:18420"/>
    </cofactor>
    <text evidence="4">Divalent metal ions. Mg(2+) is the most effective.</text>
</comment>
<dbReference type="SUPFAM" id="SSF56784">
    <property type="entry name" value="HAD-like"/>
    <property type="match status" value="1"/>
</dbReference>
<dbReference type="GO" id="GO:0046872">
    <property type="term" value="F:metal ion binding"/>
    <property type="evidence" value="ECO:0007669"/>
    <property type="project" value="UniProtKB-KW"/>
</dbReference>
<organism evidence="5 6">
    <name type="scientific">Oscillibacter hominis</name>
    <dbReference type="NCBI Taxonomy" id="2763056"/>
    <lineage>
        <taxon>Bacteria</taxon>
        <taxon>Bacillati</taxon>
        <taxon>Bacillota</taxon>
        <taxon>Clostridia</taxon>
        <taxon>Eubacteriales</taxon>
        <taxon>Oscillospiraceae</taxon>
        <taxon>Oscillibacter</taxon>
    </lineage>
</organism>
<gene>
    <name evidence="5" type="ORF">H8790_01805</name>
</gene>
<comment type="function">
    <text evidence="1">Catalyzes the dephosphorylation of 2-6 carbon acid sugars in vitro.</text>
</comment>
<dbReference type="Pfam" id="PF13242">
    <property type="entry name" value="Hydrolase_like"/>
    <property type="match status" value="1"/>
</dbReference>
<dbReference type="NCBIfam" id="TIGR01460">
    <property type="entry name" value="HAD-SF-IIA"/>
    <property type="match status" value="1"/>
</dbReference>
<evidence type="ECO:0000256" key="1">
    <source>
        <dbReference type="PIRNR" id="PIRNR000915"/>
    </source>
</evidence>
<comment type="similarity">
    <text evidence="1">Belongs to the HAD-like hydrolase superfamily. NagD family.</text>
</comment>
<proteinExistence type="inferred from homology"/>
<keyword evidence="1 4" id="KW-0479">Metal-binding</keyword>
<dbReference type="SFLD" id="SFLDG01129">
    <property type="entry name" value="C1.5:_HAD__Beta-PGM__Phosphata"/>
    <property type="match status" value="1"/>
</dbReference>
<feature type="active site" description="Nucleophile" evidence="2">
    <location>
        <position position="12"/>
    </location>
</feature>
<reference evidence="5 6" key="1">
    <citation type="submission" date="2020-08" db="EMBL/GenBank/DDBJ databases">
        <authorList>
            <person name="Liu C."/>
            <person name="Sun Q."/>
        </authorList>
    </citation>
    <scope>NUCLEOTIDE SEQUENCE [LARGE SCALE GENOMIC DNA]</scope>
    <source>
        <strain evidence="5 6">NSJ-62</strain>
    </source>
</reference>
<dbReference type="InterPro" id="IPR036412">
    <property type="entry name" value="HAD-like_sf"/>
</dbReference>
<keyword evidence="1 4" id="KW-0460">Magnesium</keyword>
<dbReference type="PANTHER" id="PTHR19288">
    <property type="entry name" value="4-NITROPHENYLPHOSPHATASE-RELATED"/>
    <property type="match status" value="1"/>
</dbReference>